<feature type="transmembrane region" description="Helical" evidence="9">
    <location>
        <begin position="119"/>
        <end position="152"/>
    </location>
</feature>
<comment type="subcellular location">
    <subcellularLocation>
        <location evidence="2">Lipid droplet</location>
    </subcellularLocation>
    <subcellularLocation>
        <location evidence="1">Membrane</location>
        <topology evidence="1">Multi-pass membrane protein</topology>
    </subcellularLocation>
</comment>
<keyword evidence="6 9" id="KW-1133">Transmembrane helix</keyword>
<protein>
    <recommendedName>
        <fullName evidence="12">Oleosin</fullName>
    </recommendedName>
</protein>
<sequence>MKLKLSHTCHPTLILSSPFNPFTPLFSNLPLPFELYQNPPTMAERNPTQQRRSPTGPNNPTAPAFSTFLQRIQAHSPHSAQLPLFITALILLLLTGLTVTVTSLGFIFFMPLIIIFSPIWFPIGAVVLIVFAGFASVCGFGVLSVVGFCWMYRYFKGMHPPGWDRVDYARSRIYDTASHVKDYAMEYGGYLQSKVKDAAPGA</sequence>
<evidence type="ECO:0000313" key="11">
    <source>
        <dbReference type="Proteomes" id="UP000701853"/>
    </source>
</evidence>
<name>A0A8J5YDW3_9ROSI</name>
<keyword evidence="4" id="KW-0551">Lipid droplet</keyword>
<evidence type="ECO:0000256" key="4">
    <source>
        <dbReference type="ARBA" id="ARBA00022677"/>
    </source>
</evidence>
<organism evidence="10 11">
    <name type="scientific">Gossypium anomalum</name>
    <dbReference type="NCBI Taxonomy" id="47600"/>
    <lineage>
        <taxon>Eukaryota</taxon>
        <taxon>Viridiplantae</taxon>
        <taxon>Streptophyta</taxon>
        <taxon>Embryophyta</taxon>
        <taxon>Tracheophyta</taxon>
        <taxon>Spermatophyta</taxon>
        <taxon>Magnoliopsida</taxon>
        <taxon>eudicotyledons</taxon>
        <taxon>Gunneridae</taxon>
        <taxon>Pentapetalae</taxon>
        <taxon>rosids</taxon>
        <taxon>malvids</taxon>
        <taxon>Malvales</taxon>
        <taxon>Malvaceae</taxon>
        <taxon>Malvoideae</taxon>
        <taxon>Gossypium</taxon>
    </lineage>
</organism>
<dbReference type="OrthoDB" id="2016943at2759"/>
<evidence type="ECO:0000256" key="1">
    <source>
        <dbReference type="ARBA" id="ARBA00004141"/>
    </source>
</evidence>
<dbReference type="PANTHER" id="PTHR33203">
    <property type="entry name" value="OLEOSIN"/>
    <property type="match status" value="1"/>
</dbReference>
<dbReference type="PANTHER" id="PTHR33203:SF4">
    <property type="entry name" value="F27J15.22"/>
    <property type="match status" value="1"/>
</dbReference>
<dbReference type="GO" id="GO:0012511">
    <property type="term" value="C:monolayer-surrounded lipid storage body"/>
    <property type="evidence" value="ECO:0007669"/>
    <property type="project" value="InterPro"/>
</dbReference>
<evidence type="ECO:0000313" key="10">
    <source>
        <dbReference type="EMBL" id="KAG8476235.1"/>
    </source>
</evidence>
<dbReference type="InterPro" id="IPR000136">
    <property type="entry name" value="Oleosin"/>
</dbReference>
<comment type="caution">
    <text evidence="10">The sequence shown here is derived from an EMBL/GenBank/DDBJ whole genome shotgun (WGS) entry which is preliminary data.</text>
</comment>
<dbReference type="AlphaFoldDB" id="A0A8J5YDW3"/>
<evidence type="ECO:0000256" key="9">
    <source>
        <dbReference type="SAM" id="Phobius"/>
    </source>
</evidence>
<evidence type="ECO:0000256" key="5">
    <source>
        <dbReference type="ARBA" id="ARBA00022692"/>
    </source>
</evidence>
<proteinExistence type="inferred from homology"/>
<evidence type="ECO:0000256" key="2">
    <source>
        <dbReference type="ARBA" id="ARBA00004502"/>
    </source>
</evidence>
<dbReference type="Pfam" id="PF01277">
    <property type="entry name" value="Oleosin"/>
    <property type="match status" value="1"/>
</dbReference>
<feature type="region of interest" description="Disordered" evidence="8">
    <location>
        <begin position="40"/>
        <end position="59"/>
    </location>
</feature>
<evidence type="ECO:0008006" key="12">
    <source>
        <dbReference type="Google" id="ProtNLM"/>
    </source>
</evidence>
<dbReference type="GO" id="GO:0009791">
    <property type="term" value="P:post-embryonic development"/>
    <property type="evidence" value="ECO:0007669"/>
    <property type="project" value="UniProtKB-ARBA"/>
</dbReference>
<dbReference type="GO" id="GO:0048608">
    <property type="term" value="P:reproductive structure development"/>
    <property type="evidence" value="ECO:0007669"/>
    <property type="project" value="UniProtKB-ARBA"/>
</dbReference>
<keyword evidence="5 9" id="KW-0812">Transmembrane</keyword>
<keyword evidence="11" id="KW-1185">Reference proteome</keyword>
<gene>
    <name evidence="10" type="ORF">CXB51_033067</name>
</gene>
<evidence type="ECO:0000256" key="3">
    <source>
        <dbReference type="ARBA" id="ARBA00010858"/>
    </source>
</evidence>
<feature type="compositionally biased region" description="Polar residues" evidence="8">
    <location>
        <begin position="46"/>
        <end position="59"/>
    </location>
</feature>
<dbReference type="GO" id="GO:0019915">
    <property type="term" value="P:lipid storage"/>
    <property type="evidence" value="ECO:0007669"/>
    <property type="project" value="TreeGrafter"/>
</dbReference>
<keyword evidence="7 9" id="KW-0472">Membrane</keyword>
<evidence type="ECO:0000256" key="8">
    <source>
        <dbReference type="SAM" id="MobiDB-lite"/>
    </source>
</evidence>
<evidence type="ECO:0000256" key="6">
    <source>
        <dbReference type="ARBA" id="ARBA00022989"/>
    </source>
</evidence>
<accession>A0A8J5YDW3</accession>
<feature type="transmembrane region" description="Helical" evidence="9">
    <location>
        <begin position="84"/>
        <end position="113"/>
    </location>
</feature>
<comment type="similarity">
    <text evidence="3">Belongs to the oleosin family.</text>
</comment>
<evidence type="ECO:0000256" key="7">
    <source>
        <dbReference type="ARBA" id="ARBA00023136"/>
    </source>
</evidence>
<dbReference type="EMBL" id="JAHUZN010000012">
    <property type="protein sequence ID" value="KAG8476235.1"/>
    <property type="molecule type" value="Genomic_DNA"/>
</dbReference>
<dbReference type="GO" id="GO:0016020">
    <property type="term" value="C:membrane"/>
    <property type="evidence" value="ECO:0007669"/>
    <property type="project" value="UniProtKB-SubCell"/>
</dbReference>
<reference evidence="10 11" key="1">
    <citation type="journal article" date="2021" name="bioRxiv">
        <title>The Gossypium anomalum genome as a resource for cotton improvement and evolutionary analysis of hybrid incompatibility.</title>
        <authorList>
            <person name="Grover C.E."/>
            <person name="Yuan D."/>
            <person name="Arick M.A."/>
            <person name="Miller E.R."/>
            <person name="Hu G."/>
            <person name="Peterson D.G."/>
            <person name="Wendel J.F."/>
            <person name="Udall J.A."/>
        </authorList>
    </citation>
    <scope>NUCLEOTIDE SEQUENCE [LARGE SCALE GENOMIC DNA]</scope>
    <source>
        <strain evidence="10">JFW-Udall</strain>
        <tissue evidence="10">Leaf</tissue>
    </source>
</reference>
<dbReference type="Proteomes" id="UP000701853">
    <property type="component" value="Chromosome 12"/>
</dbReference>